<feature type="domain" description="UGSC-like" evidence="2">
    <location>
        <begin position="23"/>
        <end position="111"/>
    </location>
</feature>
<reference evidence="3 4" key="1">
    <citation type="journal article" date="2013" name="ISME J.">
        <title>Metabolic model for the filamentous 'Candidatus Microthrix parvicella' based on genomic and metagenomic analyses.</title>
        <authorList>
            <person name="Jon McIlroy S."/>
            <person name="Kristiansen R."/>
            <person name="Albertsen M."/>
            <person name="Michael Karst S."/>
            <person name="Rossetti S."/>
            <person name="Lund Nielsen J."/>
            <person name="Tandoi V."/>
            <person name="James Seviour R."/>
            <person name="Nielsen P.H."/>
        </authorList>
    </citation>
    <scope>NUCLEOTIDE SEQUENCE [LARGE SCALE GENOMIC DNA]</scope>
    <source>
        <strain evidence="3 4">RN1</strain>
    </source>
</reference>
<name>R4Z4A8_9ACTN</name>
<protein>
    <submittedName>
        <fullName evidence="3">Selenoprotein</fullName>
    </submittedName>
</protein>
<feature type="region of interest" description="Disordered" evidence="1">
    <location>
        <begin position="1"/>
        <end position="40"/>
    </location>
</feature>
<keyword evidence="4" id="KW-1185">Reference proteome</keyword>
<feature type="compositionally biased region" description="Basic and acidic residues" evidence="1">
    <location>
        <begin position="28"/>
        <end position="39"/>
    </location>
</feature>
<evidence type="ECO:0000313" key="3">
    <source>
        <dbReference type="EMBL" id="CCM63377.1"/>
    </source>
</evidence>
<proteinExistence type="predicted"/>
<sequence>MTTRPASTADPIPGAQPMPGERTVLDPTGERSEAIRELSARPPSLDGLTVGLLDISKPRGNVFLDRIEAAFEERGISTKRYRKPTFTKPAHPDLRAEIARECGAIVEALAD</sequence>
<organism evidence="3 4">
    <name type="scientific">Candidatus Neomicrothrix parvicella RN1</name>
    <dbReference type="NCBI Taxonomy" id="1229780"/>
    <lineage>
        <taxon>Bacteria</taxon>
        <taxon>Bacillati</taxon>
        <taxon>Actinomycetota</taxon>
        <taxon>Acidimicrobiia</taxon>
        <taxon>Acidimicrobiales</taxon>
        <taxon>Microthrixaceae</taxon>
        <taxon>Candidatus Neomicrothrix</taxon>
    </lineage>
</organism>
<gene>
    <name evidence="3" type="ORF">BN381_210067</name>
</gene>
<dbReference type="InterPro" id="IPR057767">
    <property type="entry name" value="UGSC-like_dom"/>
</dbReference>
<evidence type="ECO:0000259" key="2">
    <source>
        <dbReference type="Pfam" id="PF24696"/>
    </source>
</evidence>
<dbReference type="EMBL" id="CANL01000014">
    <property type="protein sequence ID" value="CCM63377.1"/>
    <property type="molecule type" value="Genomic_DNA"/>
</dbReference>
<dbReference type="STRING" id="1229780.BN381_210067"/>
<dbReference type="eggNOG" id="ENOG503312Q">
    <property type="taxonomic scope" value="Bacteria"/>
</dbReference>
<dbReference type="AlphaFoldDB" id="R4Z4A8"/>
<dbReference type="HOGENOM" id="CLU_179842_1_0_11"/>
<evidence type="ECO:0000313" key="4">
    <source>
        <dbReference type="Proteomes" id="UP000018291"/>
    </source>
</evidence>
<comment type="caution">
    <text evidence="3">The sequence shown here is derived from an EMBL/GenBank/DDBJ whole genome shotgun (WGS) entry which is preliminary data.</text>
</comment>
<dbReference type="Proteomes" id="UP000018291">
    <property type="component" value="Unassembled WGS sequence"/>
</dbReference>
<dbReference type="Pfam" id="PF24696">
    <property type="entry name" value="UGSC"/>
    <property type="match status" value="1"/>
</dbReference>
<accession>R4Z4A8</accession>
<evidence type="ECO:0000256" key="1">
    <source>
        <dbReference type="SAM" id="MobiDB-lite"/>
    </source>
</evidence>